<accession>A0A645GRA9</accession>
<gene>
    <name evidence="1" type="ORF">SDC9_175914</name>
</gene>
<sequence length="107" mass="11778">MLHIQAGDSLVENGNARRQAQLLAEVVFVLFEKTAFLDWVSIDVYPRGIGNQRIEVGSPDSGGCRNSRPECGFGNFGLGFGRFYSGFRSLNLRLIFKGLSDDVFCGV</sequence>
<dbReference type="EMBL" id="VSSQ01078779">
    <property type="protein sequence ID" value="MPN28472.1"/>
    <property type="molecule type" value="Genomic_DNA"/>
</dbReference>
<comment type="caution">
    <text evidence="1">The sequence shown here is derived from an EMBL/GenBank/DDBJ whole genome shotgun (WGS) entry which is preliminary data.</text>
</comment>
<reference evidence="1" key="1">
    <citation type="submission" date="2019-08" db="EMBL/GenBank/DDBJ databases">
        <authorList>
            <person name="Kucharzyk K."/>
            <person name="Murdoch R.W."/>
            <person name="Higgins S."/>
            <person name="Loffler F."/>
        </authorList>
    </citation>
    <scope>NUCLEOTIDE SEQUENCE</scope>
</reference>
<protein>
    <submittedName>
        <fullName evidence="1">Uncharacterized protein</fullName>
    </submittedName>
</protein>
<organism evidence="1">
    <name type="scientific">bioreactor metagenome</name>
    <dbReference type="NCBI Taxonomy" id="1076179"/>
    <lineage>
        <taxon>unclassified sequences</taxon>
        <taxon>metagenomes</taxon>
        <taxon>ecological metagenomes</taxon>
    </lineage>
</organism>
<proteinExistence type="predicted"/>
<name>A0A645GRA9_9ZZZZ</name>
<evidence type="ECO:0000313" key="1">
    <source>
        <dbReference type="EMBL" id="MPN28472.1"/>
    </source>
</evidence>
<dbReference type="AlphaFoldDB" id="A0A645GRA9"/>